<proteinExistence type="predicted"/>
<dbReference type="GO" id="GO:0016787">
    <property type="term" value="F:hydrolase activity"/>
    <property type="evidence" value="ECO:0007669"/>
    <property type="project" value="UniProtKB-KW"/>
</dbReference>
<evidence type="ECO:0000313" key="1">
    <source>
        <dbReference type="EMBL" id="MCZ4093282.1"/>
    </source>
</evidence>
<dbReference type="Proteomes" id="UP001079430">
    <property type="component" value="Unassembled WGS sequence"/>
</dbReference>
<dbReference type="PANTHER" id="PTHR43169:SF2">
    <property type="entry name" value="NAD_GMP SYNTHASE DOMAIN-CONTAINING PROTEIN"/>
    <property type="match status" value="1"/>
</dbReference>
<protein>
    <submittedName>
        <fullName evidence="1">Adenine nucleotide alpha hydrolase</fullName>
    </submittedName>
</protein>
<dbReference type="PANTHER" id="PTHR43169">
    <property type="entry name" value="EXSB FAMILY PROTEIN"/>
    <property type="match status" value="1"/>
</dbReference>
<dbReference type="SUPFAM" id="SSF52402">
    <property type="entry name" value="Adenine nucleotide alpha hydrolases-like"/>
    <property type="match status" value="1"/>
</dbReference>
<dbReference type="Gene3D" id="3.40.50.620">
    <property type="entry name" value="HUPs"/>
    <property type="match status" value="1"/>
</dbReference>
<keyword evidence="1" id="KW-0378">Hydrolase</keyword>
<reference evidence="1" key="1">
    <citation type="submission" date="2022-10" db="EMBL/GenBank/DDBJ databases">
        <title>Whole genome sequencing of three plant growth promoting bacteria isolated from Vachellia tortilis subsp. raddiana in Morocco.</title>
        <authorList>
            <person name="Hnini M."/>
            <person name="Zouagui R."/>
            <person name="Zouagui H."/>
            <person name="Chemao Elfihri M.-W."/>
            <person name="Ibrahimi A."/>
            <person name="Sbabou L."/>
            <person name="Aurag J."/>
        </authorList>
    </citation>
    <scope>NUCLEOTIDE SEQUENCE</scope>
    <source>
        <strain evidence="1">LMR678</strain>
    </source>
</reference>
<dbReference type="InterPro" id="IPR014729">
    <property type="entry name" value="Rossmann-like_a/b/a_fold"/>
</dbReference>
<evidence type="ECO:0000313" key="2">
    <source>
        <dbReference type="Proteomes" id="UP001079430"/>
    </source>
</evidence>
<accession>A0ABT4KQX1</accession>
<gene>
    <name evidence="1" type="ORF">O3W52_25755</name>
</gene>
<comment type="caution">
    <text evidence="1">The sequence shown here is derived from an EMBL/GenBank/DDBJ whole genome shotgun (WGS) entry which is preliminary data.</text>
</comment>
<name>A0ABT4KQX1_9HYPH</name>
<sequence>MITSEAFIGRLNAIFDGTRLAAVALSGGVDSMTLAYVARRRMGQDVTMFHAASAAVPVSATERVKAYADRHGWNLRIIDAGEFADERYLTNPSNRCFFCKSNLYGTLASLTDAQLFSGTNTDDLGDWRLGLKAAEASRVRHPFVEVGMAKADVRALAASYGLTDLAELPSAPCLSSRMETALRIEPRLLRAIDQVETLLRAELLPETVRCRVRQAGVAVELDGEALARLSNSQRMRLTDQIRSAFGEDRPVHFETYKRGSAFLREETP</sequence>
<dbReference type="InterPro" id="IPR052188">
    <property type="entry name" value="Ni-pincer_cofactor_biosynth"/>
</dbReference>
<dbReference type="RefSeq" id="WP_269285033.1">
    <property type="nucleotide sequence ID" value="NZ_JAPVOI010000005.1"/>
</dbReference>
<organism evidence="1 2">
    <name type="scientific">Sinorhizobium psoraleae</name>
    <dbReference type="NCBI Taxonomy" id="520838"/>
    <lineage>
        <taxon>Bacteria</taxon>
        <taxon>Pseudomonadati</taxon>
        <taxon>Pseudomonadota</taxon>
        <taxon>Alphaproteobacteria</taxon>
        <taxon>Hyphomicrobiales</taxon>
        <taxon>Rhizobiaceae</taxon>
        <taxon>Sinorhizobium/Ensifer group</taxon>
        <taxon>Sinorhizobium</taxon>
    </lineage>
</organism>
<dbReference type="EMBL" id="JAPVOI010000005">
    <property type="protein sequence ID" value="MCZ4093282.1"/>
    <property type="molecule type" value="Genomic_DNA"/>
</dbReference>
<keyword evidence="2" id="KW-1185">Reference proteome</keyword>